<dbReference type="SUPFAM" id="SSF48452">
    <property type="entry name" value="TPR-like"/>
    <property type="match status" value="1"/>
</dbReference>
<protein>
    <submittedName>
        <fullName evidence="9">RagB/SusD family nutrient uptake outer membrane protein</fullName>
    </submittedName>
</protein>
<keyword evidence="6" id="KW-0802">TPR repeat</keyword>
<comment type="similarity">
    <text evidence="2">Belongs to the SusD family.</text>
</comment>
<keyword evidence="10" id="KW-1185">Reference proteome</keyword>
<dbReference type="InterPro" id="IPR033985">
    <property type="entry name" value="SusD-like_N"/>
</dbReference>
<dbReference type="Proteomes" id="UP001595526">
    <property type="component" value="Unassembled WGS sequence"/>
</dbReference>
<evidence type="ECO:0000256" key="3">
    <source>
        <dbReference type="ARBA" id="ARBA00022729"/>
    </source>
</evidence>
<dbReference type="Gene3D" id="1.25.40.390">
    <property type="match status" value="1"/>
</dbReference>
<dbReference type="EMBL" id="JBHRTA010000035">
    <property type="protein sequence ID" value="MFC3198228.1"/>
    <property type="molecule type" value="Genomic_DNA"/>
</dbReference>
<dbReference type="InterPro" id="IPR012944">
    <property type="entry name" value="SusD_RagB_dom"/>
</dbReference>
<keyword evidence="5" id="KW-0998">Cell outer membrane</keyword>
<evidence type="ECO:0000313" key="9">
    <source>
        <dbReference type="EMBL" id="MFC3198228.1"/>
    </source>
</evidence>
<gene>
    <name evidence="9" type="ORF">ACFOET_11455</name>
</gene>
<organism evidence="9 10">
    <name type="scientific">Parapedobacter deserti</name>
    <dbReference type="NCBI Taxonomy" id="1912957"/>
    <lineage>
        <taxon>Bacteria</taxon>
        <taxon>Pseudomonadati</taxon>
        <taxon>Bacteroidota</taxon>
        <taxon>Sphingobacteriia</taxon>
        <taxon>Sphingobacteriales</taxon>
        <taxon>Sphingobacteriaceae</taxon>
        <taxon>Parapedobacter</taxon>
    </lineage>
</organism>
<evidence type="ECO:0000256" key="6">
    <source>
        <dbReference type="PROSITE-ProRule" id="PRU00339"/>
    </source>
</evidence>
<feature type="repeat" description="TPR" evidence="6">
    <location>
        <begin position="215"/>
        <end position="248"/>
    </location>
</feature>
<evidence type="ECO:0000256" key="1">
    <source>
        <dbReference type="ARBA" id="ARBA00004442"/>
    </source>
</evidence>
<evidence type="ECO:0000256" key="4">
    <source>
        <dbReference type="ARBA" id="ARBA00023136"/>
    </source>
</evidence>
<dbReference type="RefSeq" id="WP_379022682.1">
    <property type="nucleotide sequence ID" value="NZ_JBHRTA010000035.1"/>
</dbReference>
<evidence type="ECO:0000256" key="2">
    <source>
        <dbReference type="ARBA" id="ARBA00006275"/>
    </source>
</evidence>
<evidence type="ECO:0000256" key="5">
    <source>
        <dbReference type="ARBA" id="ARBA00023237"/>
    </source>
</evidence>
<keyword evidence="3" id="KW-0732">Signal</keyword>
<evidence type="ECO:0000259" key="8">
    <source>
        <dbReference type="Pfam" id="PF14322"/>
    </source>
</evidence>
<evidence type="ECO:0000259" key="7">
    <source>
        <dbReference type="Pfam" id="PF07980"/>
    </source>
</evidence>
<dbReference type="InterPro" id="IPR011990">
    <property type="entry name" value="TPR-like_helical_dom_sf"/>
</dbReference>
<proteinExistence type="inferred from homology"/>
<feature type="domain" description="SusD-like N-terminal" evidence="8">
    <location>
        <begin position="23"/>
        <end position="226"/>
    </location>
</feature>
<comment type="caution">
    <text evidence="9">The sequence shown here is derived from an EMBL/GenBank/DDBJ whole genome shotgun (WGS) entry which is preliminary data.</text>
</comment>
<evidence type="ECO:0000313" key="10">
    <source>
        <dbReference type="Proteomes" id="UP001595526"/>
    </source>
</evidence>
<dbReference type="PROSITE" id="PS50005">
    <property type="entry name" value="TPR"/>
    <property type="match status" value="1"/>
</dbReference>
<accession>A0ABV7JJG3</accession>
<sequence length="459" mass="51976">MKKALSFLSLIVAAMCFCGCEKYLDIRSSKSTVIPSSLDDLQALLDATPHINLGFYPALLEIATDDYFVPHNIYNLVTAFEQESYIWKPEPLYLQQDVNGEWTNPFRNVSIANTVLDRLPMIDGNTSTRGQHIKGTALFFRGFSYFLLAQVYCAPYNTQGNNSGLGLPLRLTPDFNEPSVRSSVQGTYDQIISDLNSAADLLPVTVEFPTRPNKAAAYAALARAYLAMEVYDQADEYAAKALNLYDELIDFNELDLGAALTFAPFHRETIFYAASNGYTVLNPRYACVDTELYESYDELDLRKKAFFTDNGNDTYSFKGSYMGNTGNGFFVGLAVDELFLIRAECQARAGRTPEAMEHLNHLLRHRWVAEHFAPLQVSGSEECLRLILEERRKELLSRGVRWSDLRRLNKDPRFAKTLIRVIDDGSNQTTYTLPPNDPRYVFLIPQEVIRITGMQQNLR</sequence>
<keyword evidence="4" id="KW-0472">Membrane</keyword>
<dbReference type="Pfam" id="PF07980">
    <property type="entry name" value="SusD_RagB"/>
    <property type="match status" value="1"/>
</dbReference>
<reference evidence="10" key="1">
    <citation type="journal article" date="2019" name="Int. J. Syst. Evol. Microbiol.">
        <title>The Global Catalogue of Microorganisms (GCM) 10K type strain sequencing project: providing services to taxonomists for standard genome sequencing and annotation.</title>
        <authorList>
            <consortium name="The Broad Institute Genomics Platform"/>
            <consortium name="The Broad Institute Genome Sequencing Center for Infectious Disease"/>
            <person name="Wu L."/>
            <person name="Ma J."/>
        </authorList>
    </citation>
    <scope>NUCLEOTIDE SEQUENCE [LARGE SCALE GENOMIC DNA]</scope>
    <source>
        <strain evidence="10">KCTC 52416</strain>
    </source>
</reference>
<name>A0ABV7JJG3_9SPHI</name>
<comment type="subcellular location">
    <subcellularLocation>
        <location evidence="1">Cell outer membrane</location>
    </subcellularLocation>
</comment>
<feature type="domain" description="RagB/SusD" evidence="7">
    <location>
        <begin position="337"/>
        <end position="412"/>
    </location>
</feature>
<dbReference type="Pfam" id="PF14322">
    <property type="entry name" value="SusD-like_3"/>
    <property type="match status" value="1"/>
</dbReference>
<dbReference type="InterPro" id="IPR019734">
    <property type="entry name" value="TPR_rpt"/>
</dbReference>